<evidence type="ECO:0000313" key="2">
    <source>
        <dbReference type="Proteomes" id="UP000006281"/>
    </source>
</evidence>
<dbReference type="PATRIC" id="fig|1179773.3.peg.2086"/>
<dbReference type="AlphaFoldDB" id="K0JYT2"/>
<dbReference type="Proteomes" id="UP000006281">
    <property type="component" value="Chromosome"/>
</dbReference>
<organism evidence="1 2">
    <name type="scientific">Saccharothrix espanaensis (strain ATCC 51144 / DSM 44229 / JCM 9112 / NBRC 15066 / NRRL 15764)</name>
    <dbReference type="NCBI Taxonomy" id="1179773"/>
    <lineage>
        <taxon>Bacteria</taxon>
        <taxon>Bacillati</taxon>
        <taxon>Actinomycetota</taxon>
        <taxon>Actinomycetes</taxon>
        <taxon>Pseudonocardiales</taxon>
        <taxon>Pseudonocardiaceae</taxon>
        <taxon>Saccharothrix</taxon>
    </lineage>
</organism>
<reference evidence="1 2" key="1">
    <citation type="journal article" date="2012" name="BMC Genomics">
        <title>Complete genome sequence of Saccharothrix espanaensis DSM 44229T and comparison to the other completely sequenced Pseudonocardiaceae.</title>
        <authorList>
            <person name="Strobel T."/>
            <person name="Al-Dilaimi A."/>
            <person name="Blom J."/>
            <person name="Gessner A."/>
            <person name="Kalinowski J."/>
            <person name="Luzhetska M."/>
            <person name="Puhler A."/>
            <person name="Szczepanowski R."/>
            <person name="Bechthold A."/>
            <person name="Ruckert C."/>
        </authorList>
    </citation>
    <scope>NUCLEOTIDE SEQUENCE [LARGE SCALE GENOMIC DNA]</scope>
    <source>
        <strain evidence="2">ATCC 51144 / DSM 44229 / JCM 9112 / NBRC 15066 / NRRL 15764</strain>
    </source>
</reference>
<dbReference type="EMBL" id="HE804045">
    <property type="protein sequence ID" value="CCH29408.1"/>
    <property type="molecule type" value="Genomic_DNA"/>
</dbReference>
<dbReference type="KEGG" id="sesp:BN6_20880"/>
<sequence>MSDPMQLDAIVWVDDHALLRGTLGHNAAYALTHRITPDDSARWDKTDARIASGLLALEVDSGTTVAELARLALDTSGEDGTKVVEVWVEDAVTHERLPDEAALAEVLESGDLVLVKAEVPPEACYQLGSLGRPEELFDVLHVAAALEVAAWPRLWGALLYTEEDAEVATYVRTHFDELNAMSGKLLRIFVVERPPDWKRAKKYWRAHLEPALLRTMSVMRWLNSSPYDKSGLYEVARELGVEPDHFPCLALFGGSDDDTIIFPIKSADPASFRELFTLIHRAVGEIPADYQAKQAYDRSDSRDPSQPVLRGAAALEALAASASWADQAALAQVGAAKKALRETEFHGRNVVIAHGTLENITIHGPTTFINKPINTVIKDFQNTHTSTYGARLAEVLRLTLNSEDLPPADRVELAKRVTKAVDVLESPNVRSRFAVRYALADIRDLAYRSKDVAQPVSDILKSIEEGFT</sequence>
<dbReference type="eggNOG" id="ENOG50344ZW">
    <property type="taxonomic scope" value="Bacteria"/>
</dbReference>
<dbReference type="HOGENOM" id="CLU_583799_0_0_11"/>
<accession>K0JYT2</accession>
<gene>
    <name evidence="1" type="ordered locus">BN6_20880</name>
</gene>
<proteinExistence type="predicted"/>
<evidence type="ECO:0000313" key="1">
    <source>
        <dbReference type="EMBL" id="CCH29408.1"/>
    </source>
</evidence>
<protein>
    <submittedName>
        <fullName evidence="1">Uncharacterized protein</fullName>
    </submittedName>
</protein>
<keyword evidence="2" id="KW-1185">Reference proteome</keyword>
<name>K0JYT2_SACES</name>